<feature type="region of interest" description="Disordered" evidence="4">
    <location>
        <begin position="692"/>
        <end position="724"/>
    </location>
</feature>
<evidence type="ECO:0000313" key="6">
    <source>
        <dbReference type="Proteomes" id="UP000001064"/>
    </source>
</evidence>
<dbReference type="GO" id="GO:0003735">
    <property type="term" value="F:structural constituent of ribosome"/>
    <property type="evidence" value="ECO:0000318"/>
    <property type="project" value="GO_Central"/>
</dbReference>
<dbReference type="Proteomes" id="UP000001064">
    <property type="component" value="Unassembled WGS sequence"/>
</dbReference>
<dbReference type="InParanoid" id="F0ZW94"/>
<dbReference type="GO" id="GO:0070181">
    <property type="term" value="F:small ribosomal subunit rRNA binding"/>
    <property type="evidence" value="ECO:0000318"/>
    <property type="project" value="GO_Central"/>
</dbReference>
<feature type="region of interest" description="Disordered" evidence="4">
    <location>
        <begin position="359"/>
        <end position="392"/>
    </location>
</feature>
<dbReference type="GO" id="GO:0005763">
    <property type="term" value="C:mitochondrial small ribosomal subunit"/>
    <property type="evidence" value="ECO:0000318"/>
    <property type="project" value="GO_Central"/>
</dbReference>
<evidence type="ECO:0000256" key="3">
    <source>
        <dbReference type="ARBA" id="ARBA00023274"/>
    </source>
</evidence>
<dbReference type="GeneID" id="10507870"/>
<dbReference type="OrthoDB" id="21463at2759"/>
<dbReference type="OMA" id="MEFGMEN"/>
<accession>F0ZW94</accession>
<reference evidence="6" key="1">
    <citation type="journal article" date="2011" name="Genome Biol.">
        <title>Comparative genomics of the social amoebae Dictyostelium discoideum and Dictyostelium purpureum.</title>
        <authorList>
            <consortium name="US DOE Joint Genome Institute (JGI-PGF)"/>
            <person name="Sucgang R."/>
            <person name="Kuo A."/>
            <person name="Tian X."/>
            <person name="Salerno W."/>
            <person name="Parikh A."/>
            <person name="Feasley C.L."/>
            <person name="Dalin E."/>
            <person name="Tu H."/>
            <person name="Huang E."/>
            <person name="Barry K."/>
            <person name="Lindquist E."/>
            <person name="Shapiro H."/>
            <person name="Bruce D."/>
            <person name="Schmutz J."/>
            <person name="Salamov A."/>
            <person name="Fey P."/>
            <person name="Gaudet P."/>
            <person name="Anjard C."/>
            <person name="Babu M.M."/>
            <person name="Basu S."/>
            <person name="Bushmanova Y."/>
            <person name="van der Wel H."/>
            <person name="Katoh-Kurasawa M."/>
            <person name="Dinh C."/>
            <person name="Coutinho P.M."/>
            <person name="Saito T."/>
            <person name="Elias M."/>
            <person name="Schaap P."/>
            <person name="Kay R.R."/>
            <person name="Henrissat B."/>
            <person name="Eichinger L."/>
            <person name="Rivero F."/>
            <person name="Putnam N.H."/>
            <person name="West C.M."/>
            <person name="Loomis W.F."/>
            <person name="Chisholm R.L."/>
            <person name="Shaulsky G."/>
            <person name="Strassmann J.E."/>
            <person name="Queller D.C."/>
            <person name="Kuspa A."/>
            <person name="Grigoriev I.V."/>
        </authorList>
    </citation>
    <scope>NUCLEOTIDE SEQUENCE [LARGE SCALE GENOMIC DNA]</scope>
    <source>
        <strain evidence="6">QSDP1</strain>
    </source>
</reference>
<dbReference type="PANTHER" id="PTHR13479">
    <property type="entry name" value="30S RIBOSOMAL PROTEIN S18"/>
    <property type="match status" value="1"/>
</dbReference>
<organism evidence="5 6">
    <name type="scientific">Dictyostelium purpureum</name>
    <name type="common">Slime mold</name>
    <dbReference type="NCBI Taxonomy" id="5786"/>
    <lineage>
        <taxon>Eukaryota</taxon>
        <taxon>Amoebozoa</taxon>
        <taxon>Evosea</taxon>
        <taxon>Eumycetozoa</taxon>
        <taxon>Dictyostelia</taxon>
        <taxon>Dictyosteliales</taxon>
        <taxon>Dictyosteliaceae</taxon>
        <taxon>Dictyostelium</taxon>
    </lineage>
</organism>
<dbReference type="Pfam" id="PF01084">
    <property type="entry name" value="Ribosomal_S18"/>
    <property type="match status" value="1"/>
</dbReference>
<dbReference type="VEuPathDB" id="AmoebaDB:DICPUDRAFT_82347"/>
<gene>
    <name evidence="5" type="ORF">DICPUDRAFT_82347</name>
</gene>
<protein>
    <submittedName>
        <fullName evidence="5">Uncharacterized protein</fullName>
    </submittedName>
</protein>
<dbReference type="KEGG" id="dpp:DICPUDRAFT_82347"/>
<dbReference type="EMBL" id="GL871230">
    <property type="protein sequence ID" value="EGC31789.1"/>
    <property type="molecule type" value="Genomic_DNA"/>
</dbReference>
<proteinExistence type="inferred from homology"/>
<dbReference type="AlphaFoldDB" id="F0ZW94"/>
<keyword evidence="2" id="KW-0689">Ribosomal protein</keyword>
<dbReference type="InterPro" id="IPR001648">
    <property type="entry name" value="Ribosomal_bS18"/>
</dbReference>
<dbReference type="FunCoup" id="F0ZW94">
    <property type="interactions" value="265"/>
</dbReference>
<dbReference type="eggNOG" id="ENOG502RDE0">
    <property type="taxonomic scope" value="Eukaryota"/>
</dbReference>
<dbReference type="PANTHER" id="PTHR13479:SF40">
    <property type="entry name" value="SMALL RIBOSOMAL SUBUNIT PROTEIN BS18M"/>
    <property type="match status" value="1"/>
</dbReference>
<comment type="similarity">
    <text evidence="1">Belongs to the bacterial ribosomal protein bS18 family.</text>
</comment>
<feature type="compositionally biased region" description="Acidic residues" evidence="4">
    <location>
        <begin position="360"/>
        <end position="388"/>
    </location>
</feature>
<dbReference type="STRING" id="5786.F0ZW94"/>
<evidence type="ECO:0000256" key="2">
    <source>
        <dbReference type="ARBA" id="ARBA00022980"/>
    </source>
</evidence>
<dbReference type="SUPFAM" id="SSF46911">
    <property type="entry name" value="Ribosomal protein S18"/>
    <property type="match status" value="1"/>
</dbReference>
<keyword evidence="6" id="KW-1185">Reference proteome</keyword>
<dbReference type="Gene3D" id="4.10.640.10">
    <property type="entry name" value="Ribosomal protein S18"/>
    <property type="match status" value="1"/>
</dbReference>
<keyword evidence="3" id="KW-0687">Ribonucleoprotein</keyword>
<evidence type="ECO:0000256" key="4">
    <source>
        <dbReference type="SAM" id="MobiDB-lite"/>
    </source>
</evidence>
<feature type="compositionally biased region" description="Acidic residues" evidence="4">
    <location>
        <begin position="692"/>
        <end position="712"/>
    </location>
</feature>
<name>F0ZW94_DICPU</name>
<dbReference type="InterPro" id="IPR036870">
    <property type="entry name" value="Ribosomal_bS18_sf"/>
</dbReference>
<sequence length="751" mass="87645">MQSIIRSINNCKKFTFTSNLVIRNYSSNKDGVKSFEEFKRERDLLRKKSDLVQKLTQLRIAGGKEEQISSLSQEIKSIEKQLDPSLVSFVVQSKEQKEKDLEQWKLFIEKKGIKTKSELKNVNRFEFERFKNTGFLDNQEEQDEKVDQQRNLQNIYKQAMIEDLEESVLYRDPYQIDISSTSLIAKKDELRDTLKKFAENIKNNPEYKKLAFDFLDPSIPLKDKIIFKEEDLKESDVEEFTEEEYKQFKKDLKALYRIEDSGKQALETNLRNIKFLQQHLVNHIDENGNIDIEGFQKNPIVFENSFNKKFHPLASTITNHSILTPEGHAPMPTGAYDELMESEIPLDISDPKVLKRLAKEEDEEVTADEESEDSEDADASEEDIDELDISEKENMAEIYEKDLFDFEEGNQPLEDAAELAEGEEPEFIESPTTLNDAFDVENLDETPNVDVQDMTPEEIMQQQILVDGRIKDSQKLLKFETETPEYASTWALNNITKQVKEQLEQERIEQLEKEDPELIRNFIKYKVDVEKEVAKKRAEEESQKYTLAKAAIERDVLESIRNEPQANTIYNKNTGKIHIPKKKHSNCLLCKDPNWELDPLNVPFLTLYVTTEGDLLPRAFSGNCLKHQKKIAKTFKHAKSLGLFNYKNGEFAIEDPNVYSLSNAEMEEYRKWYMGDYSKEEWEEVIDEFGELDEDDVEEDEDYDDEEDEIEEQPQIVQPQKEDGLLVDDIRAEYGVETKEMFNYGGQEKNK</sequence>
<evidence type="ECO:0000313" key="5">
    <source>
        <dbReference type="EMBL" id="EGC31789.1"/>
    </source>
</evidence>
<dbReference type="GO" id="GO:0006412">
    <property type="term" value="P:translation"/>
    <property type="evidence" value="ECO:0000318"/>
    <property type="project" value="GO_Central"/>
</dbReference>
<dbReference type="RefSeq" id="XP_003291684.1">
    <property type="nucleotide sequence ID" value="XM_003291636.1"/>
</dbReference>
<evidence type="ECO:0000256" key="1">
    <source>
        <dbReference type="ARBA" id="ARBA00005589"/>
    </source>
</evidence>